<dbReference type="InterPro" id="IPR011992">
    <property type="entry name" value="EF-hand-dom_pair"/>
</dbReference>
<evidence type="ECO:0000256" key="10">
    <source>
        <dbReference type="ARBA" id="ARBA00023136"/>
    </source>
</evidence>
<comment type="caution">
    <text evidence="13">The sequence shown here is derived from an EMBL/GenBank/DDBJ whole genome shotgun (WGS) entry which is preliminary data.</text>
</comment>
<dbReference type="GO" id="GO:0005758">
    <property type="term" value="C:mitochondrial intermembrane space"/>
    <property type="evidence" value="ECO:0007669"/>
    <property type="project" value="UniProtKB-SubCell"/>
</dbReference>
<evidence type="ECO:0000256" key="2">
    <source>
        <dbReference type="ARBA" id="ARBA00004569"/>
    </source>
</evidence>
<dbReference type="GO" id="GO:1990904">
    <property type="term" value="C:ribonucleoprotein complex"/>
    <property type="evidence" value="ECO:0007669"/>
    <property type="project" value="UniProtKB-KW"/>
</dbReference>
<dbReference type="InterPro" id="IPR005824">
    <property type="entry name" value="KOW"/>
</dbReference>
<dbReference type="Pfam" id="PF17136">
    <property type="entry name" value="ribosomal_L24"/>
    <property type="match status" value="1"/>
</dbReference>
<keyword evidence="6" id="KW-0106">Calcium</keyword>
<dbReference type="Pfam" id="PF13833">
    <property type="entry name" value="EF-hand_8"/>
    <property type="match status" value="1"/>
</dbReference>
<evidence type="ECO:0000256" key="9">
    <source>
        <dbReference type="ARBA" id="ARBA00023128"/>
    </source>
</evidence>
<dbReference type="GO" id="GO:0005509">
    <property type="term" value="F:calcium ion binding"/>
    <property type="evidence" value="ECO:0007669"/>
    <property type="project" value="InterPro"/>
</dbReference>
<dbReference type="InterPro" id="IPR041988">
    <property type="entry name" value="Ribosomal_uL24_KOW"/>
</dbReference>
<dbReference type="Gene3D" id="1.10.238.10">
    <property type="entry name" value="EF-hand"/>
    <property type="match status" value="2"/>
</dbReference>
<dbReference type="PANTHER" id="PTHR12294:SF13">
    <property type="entry name" value="MITOCHONDRIAL CALCIUM UPTAKE 3, ISOFORM D"/>
    <property type="match status" value="1"/>
</dbReference>
<keyword evidence="5" id="KW-0999">Mitochondrion inner membrane</keyword>
<evidence type="ECO:0000256" key="6">
    <source>
        <dbReference type="ARBA" id="ARBA00022837"/>
    </source>
</evidence>
<evidence type="ECO:0000259" key="12">
    <source>
        <dbReference type="PROSITE" id="PS50222"/>
    </source>
</evidence>
<keyword evidence="14" id="KW-1185">Reference proteome</keyword>
<keyword evidence="8 13" id="KW-0689">Ribosomal protein</keyword>
<dbReference type="SMART" id="SM00739">
    <property type="entry name" value="KOW"/>
    <property type="match status" value="1"/>
</dbReference>
<name>A0A3R7FK55_CLOSI</name>
<dbReference type="InterPro" id="IPR008991">
    <property type="entry name" value="Translation_prot_SH3-like_sf"/>
</dbReference>
<dbReference type="AlphaFoldDB" id="A0A3R7FK55"/>
<dbReference type="Proteomes" id="UP000286415">
    <property type="component" value="Unassembled WGS sequence"/>
</dbReference>
<keyword evidence="9" id="KW-0496">Mitochondrion</keyword>
<evidence type="ECO:0000256" key="5">
    <source>
        <dbReference type="ARBA" id="ARBA00022792"/>
    </source>
</evidence>
<dbReference type="EMBL" id="NIRI02000042">
    <property type="protein sequence ID" value="KAG5448998.1"/>
    <property type="molecule type" value="Genomic_DNA"/>
</dbReference>
<comment type="similarity">
    <text evidence="3">Belongs to the universal ribosomal protein uL24 family.</text>
</comment>
<dbReference type="InterPro" id="IPR005825">
    <property type="entry name" value="Ribosomal_uL24_CS"/>
</dbReference>
<dbReference type="PROSITE" id="PS00018">
    <property type="entry name" value="EF_HAND_1"/>
    <property type="match status" value="1"/>
</dbReference>
<dbReference type="GO" id="GO:0036444">
    <property type="term" value="P:calcium import into the mitochondrion"/>
    <property type="evidence" value="ECO:0007669"/>
    <property type="project" value="TreeGrafter"/>
</dbReference>
<dbReference type="PANTHER" id="PTHR12294">
    <property type="entry name" value="EF HAND DOMAIN FAMILY A1,A2-RELATED"/>
    <property type="match status" value="1"/>
</dbReference>
<dbReference type="InterPro" id="IPR039800">
    <property type="entry name" value="MICU1/2/3"/>
</dbReference>
<keyword evidence="7" id="KW-0809">Transit peptide</keyword>
<dbReference type="PROSITE" id="PS01108">
    <property type="entry name" value="RIBOSOMAL_L24"/>
    <property type="match status" value="1"/>
</dbReference>
<dbReference type="PROSITE" id="PS50222">
    <property type="entry name" value="EF_HAND_2"/>
    <property type="match status" value="2"/>
</dbReference>
<feature type="domain" description="EF-hand" evidence="12">
    <location>
        <begin position="418"/>
        <end position="453"/>
    </location>
</feature>
<dbReference type="GO" id="GO:0006412">
    <property type="term" value="P:translation"/>
    <property type="evidence" value="ECO:0007669"/>
    <property type="project" value="InterPro"/>
</dbReference>
<evidence type="ECO:0000256" key="4">
    <source>
        <dbReference type="ARBA" id="ARBA00022737"/>
    </source>
</evidence>
<evidence type="ECO:0000256" key="3">
    <source>
        <dbReference type="ARBA" id="ARBA00010618"/>
    </source>
</evidence>
<dbReference type="InterPro" id="IPR014722">
    <property type="entry name" value="Rib_uL2_dom2"/>
</dbReference>
<organism evidence="13 14">
    <name type="scientific">Clonorchis sinensis</name>
    <name type="common">Chinese liver fluke</name>
    <dbReference type="NCBI Taxonomy" id="79923"/>
    <lineage>
        <taxon>Eukaryota</taxon>
        <taxon>Metazoa</taxon>
        <taxon>Spiralia</taxon>
        <taxon>Lophotrochozoa</taxon>
        <taxon>Platyhelminthes</taxon>
        <taxon>Trematoda</taxon>
        <taxon>Digenea</taxon>
        <taxon>Opisthorchiida</taxon>
        <taxon>Opisthorchiata</taxon>
        <taxon>Opisthorchiidae</taxon>
        <taxon>Clonorchis</taxon>
    </lineage>
</organism>
<protein>
    <submittedName>
        <fullName evidence="13">39S ribosomal protein L24, mitochondrial</fullName>
    </submittedName>
</protein>
<evidence type="ECO:0000313" key="13">
    <source>
        <dbReference type="EMBL" id="KAG5448998.1"/>
    </source>
</evidence>
<dbReference type="InParanoid" id="A0A3R7FK55"/>
<dbReference type="SMART" id="SM00054">
    <property type="entry name" value="EFh"/>
    <property type="match status" value="2"/>
</dbReference>
<dbReference type="InterPro" id="IPR018247">
    <property type="entry name" value="EF_Hand_1_Ca_BS"/>
</dbReference>
<dbReference type="Gene3D" id="2.30.30.30">
    <property type="match status" value="1"/>
</dbReference>
<keyword evidence="4" id="KW-0677">Repeat</keyword>
<keyword evidence="11" id="KW-0687">Ribonucleoprotein</keyword>
<evidence type="ECO:0000256" key="7">
    <source>
        <dbReference type="ARBA" id="ARBA00022946"/>
    </source>
</evidence>
<gene>
    <name evidence="13" type="ORF">CSKR_100349</name>
</gene>
<accession>A0A3R7FK55</accession>
<dbReference type="GO" id="GO:1990246">
    <property type="term" value="C:uniplex complex"/>
    <property type="evidence" value="ECO:0007669"/>
    <property type="project" value="TreeGrafter"/>
</dbReference>
<comment type="subcellular location">
    <subcellularLocation>
        <location evidence="1">Mitochondrion inner membrane</location>
    </subcellularLocation>
    <subcellularLocation>
        <location evidence="2">Mitochondrion intermembrane space</location>
    </subcellularLocation>
</comment>
<evidence type="ECO:0000256" key="11">
    <source>
        <dbReference type="ARBA" id="ARBA00023274"/>
    </source>
</evidence>
<dbReference type="SUPFAM" id="SSF47473">
    <property type="entry name" value="EF-hand"/>
    <property type="match status" value="2"/>
</dbReference>
<dbReference type="CDD" id="cd15900">
    <property type="entry name" value="EFh_MICU"/>
    <property type="match status" value="1"/>
</dbReference>
<dbReference type="GO" id="GO:0003735">
    <property type="term" value="F:structural constituent of ribosome"/>
    <property type="evidence" value="ECO:0007669"/>
    <property type="project" value="InterPro"/>
</dbReference>
<dbReference type="GO" id="GO:0005840">
    <property type="term" value="C:ribosome"/>
    <property type="evidence" value="ECO:0007669"/>
    <property type="project" value="UniProtKB-KW"/>
</dbReference>
<sequence length="760" mass="86000">MRRRSRSTVGRSECPDFRVEAFLRGKQQRCFRKYGHANRLGEVPYFLHAPITDDSTTLPSDHLVETVAEVIVTLLSSSRVTPSTNMSNSSSPVEALVSREVRLSVYIVRPALHSPADSNTTVASNFNIRHGVVNHCLRPISICWRMFSDLPIWAVALFVGPAYILNHHITHLPRYALDQDRLSLIVCCLEILLLGRYASVEVDGVVYMTPADFMKCSSGFGEPRKFQVCSNHCTDCLARRVLTQSEASAVVKTTPSLSHSNSSFFHDLGVRGLISFTEYMFLISVLTQPKHSLYIAFQMFDKDRNAQVDLNEFLKLLRVEFDHFSASQQSISPSELAQSVLRFTRQKPDSATKRLEAVANSTSLAGKTIGFEAYKSLFNFLYVIEDFSSALKMFAIAKHSISKDEFQRAARAVTGSFLDPVLVDTLFILFDSDGDGHLSYHEFIETIRARGIAGAQFTGPSGRRSPRVSVNIMFYLKPNCTKLAKYTHLHTNLDPALRFSYWPRYVARLLRFRAVYRKELLGWKFQTEQPFERPDKKPNEYREDAYLPVWRFSEAPPWNIANRISEFPYPDTDWCVVLPGGKKVRKTLKPMLPEEQLIFKGDRVKILVGPDKGKVGIVSSVLKMRRMVIVDGLNYRLSAVAADDIRREELPLCLDTEIALVDPVDGEPCQPSWRYDDKGNRVRVSLKTGRIIPLPMSARILDDLTDPKAAVRGSKDTPASVVTRVTFNPADDSSKISFEEDLSVQFGLDTTKKPFPTFWY</sequence>
<keyword evidence="10" id="KW-0472">Membrane</keyword>
<reference evidence="13 14" key="2">
    <citation type="journal article" date="2021" name="Genomics">
        <title>High-quality reference genome for Clonorchis sinensis.</title>
        <authorList>
            <person name="Young N.D."/>
            <person name="Stroehlein A.J."/>
            <person name="Kinkar L."/>
            <person name="Wang T."/>
            <person name="Sohn W.M."/>
            <person name="Chang B.C.H."/>
            <person name="Kaur P."/>
            <person name="Weisz D."/>
            <person name="Dudchenko O."/>
            <person name="Aiden E.L."/>
            <person name="Korhonen P.K."/>
            <person name="Gasser R.B."/>
        </authorList>
    </citation>
    <scope>NUCLEOTIDE SEQUENCE [LARGE SCALE GENOMIC DNA]</scope>
    <source>
        <strain evidence="13">Cs-k2</strain>
    </source>
</reference>
<reference evidence="13 14" key="1">
    <citation type="journal article" date="2018" name="Biotechnol. Adv.">
        <title>Improved genomic resources and new bioinformatic workflow for the carcinogenic parasite Clonorchis sinensis: Biotechnological implications.</title>
        <authorList>
            <person name="Wang D."/>
            <person name="Korhonen P.K."/>
            <person name="Gasser R.B."/>
            <person name="Young N.D."/>
        </authorList>
    </citation>
    <scope>NUCLEOTIDE SEQUENCE [LARGE SCALE GENOMIC DNA]</scope>
    <source>
        <strain evidence="13">Cs-k2</strain>
    </source>
</reference>
<evidence type="ECO:0000256" key="1">
    <source>
        <dbReference type="ARBA" id="ARBA00004273"/>
    </source>
</evidence>
<proteinExistence type="inferred from homology"/>
<dbReference type="InterPro" id="IPR002048">
    <property type="entry name" value="EF_hand_dom"/>
</dbReference>
<dbReference type="GO" id="GO:0003723">
    <property type="term" value="F:RNA binding"/>
    <property type="evidence" value="ECO:0007669"/>
    <property type="project" value="InterPro"/>
</dbReference>
<dbReference type="STRING" id="79923.A0A3R7FK55"/>
<dbReference type="SUPFAM" id="SSF50104">
    <property type="entry name" value="Translation proteins SH3-like domain"/>
    <property type="match status" value="1"/>
</dbReference>
<evidence type="ECO:0000256" key="8">
    <source>
        <dbReference type="ARBA" id="ARBA00022980"/>
    </source>
</evidence>
<dbReference type="CDD" id="cd06089">
    <property type="entry name" value="KOW_RPL26"/>
    <property type="match status" value="1"/>
</dbReference>
<dbReference type="GO" id="GO:0051560">
    <property type="term" value="P:mitochondrial calcium ion homeostasis"/>
    <property type="evidence" value="ECO:0007669"/>
    <property type="project" value="TreeGrafter"/>
</dbReference>
<feature type="domain" description="EF-hand" evidence="12">
    <location>
        <begin position="288"/>
        <end position="323"/>
    </location>
</feature>
<dbReference type="OrthoDB" id="359154at2759"/>
<dbReference type="InterPro" id="IPR057264">
    <property type="entry name" value="Ribosomal_uL24_C"/>
</dbReference>
<evidence type="ECO:0000313" key="14">
    <source>
        <dbReference type="Proteomes" id="UP000286415"/>
    </source>
</evidence>